<keyword evidence="4" id="KW-1185">Reference proteome</keyword>
<feature type="region of interest" description="Disordered" evidence="1">
    <location>
        <begin position="149"/>
        <end position="170"/>
    </location>
</feature>
<evidence type="ECO:0000256" key="2">
    <source>
        <dbReference type="SAM" id="Phobius"/>
    </source>
</evidence>
<evidence type="ECO:0000256" key="1">
    <source>
        <dbReference type="SAM" id="MobiDB-lite"/>
    </source>
</evidence>
<evidence type="ECO:0000313" key="4">
    <source>
        <dbReference type="Proteomes" id="UP000248259"/>
    </source>
</evidence>
<dbReference type="AlphaFoldDB" id="A0A323UTE5"/>
<feature type="transmembrane region" description="Helical" evidence="2">
    <location>
        <begin position="54"/>
        <end position="74"/>
    </location>
</feature>
<feature type="transmembrane region" description="Helical" evidence="2">
    <location>
        <begin position="12"/>
        <end position="33"/>
    </location>
</feature>
<accession>A0A323UTE5</accession>
<sequence>MWYDTVKDLLKTNAPGTVIFTGIAFVFFAALIWSLTSRVGGAADDQSSVNANRLVALIGALCGWIIGTAFAPFSDAEREHFQQISGVISAFLSGYVVSKLDRFVEAKLFPVNESSRDSWARVGLFVSAFLLASVTVFVNRLYAFRDPPQTPAIKSEGQQPAQPQPPPPTQ</sequence>
<organism evidence="3 4">
    <name type="scientific">Parazoarcus communis SWub3 = DSM 12120</name>
    <dbReference type="NCBI Taxonomy" id="1121029"/>
    <lineage>
        <taxon>Bacteria</taxon>
        <taxon>Pseudomonadati</taxon>
        <taxon>Pseudomonadota</taxon>
        <taxon>Betaproteobacteria</taxon>
        <taxon>Rhodocyclales</taxon>
        <taxon>Zoogloeaceae</taxon>
        <taxon>Parazoarcus</taxon>
    </lineage>
</organism>
<evidence type="ECO:0000313" key="3">
    <source>
        <dbReference type="EMBL" id="PZA14940.1"/>
    </source>
</evidence>
<keyword evidence="2" id="KW-0472">Membrane</keyword>
<name>A0A323UTE5_9RHOO</name>
<keyword evidence="2" id="KW-1133">Transmembrane helix</keyword>
<feature type="transmembrane region" description="Helical" evidence="2">
    <location>
        <begin position="119"/>
        <end position="138"/>
    </location>
</feature>
<gene>
    <name evidence="3" type="ORF">DNK49_19035</name>
</gene>
<dbReference type="Proteomes" id="UP000248259">
    <property type="component" value="Unassembled WGS sequence"/>
</dbReference>
<dbReference type="OrthoDB" id="9804439at2"/>
<dbReference type="RefSeq" id="WP_110528375.1">
    <property type="nucleotide sequence ID" value="NZ_QKOE01000019.1"/>
</dbReference>
<dbReference type="EMBL" id="QKOE01000019">
    <property type="protein sequence ID" value="PZA14940.1"/>
    <property type="molecule type" value="Genomic_DNA"/>
</dbReference>
<comment type="caution">
    <text evidence="3">The sequence shown here is derived from an EMBL/GenBank/DDBJ whole genome shotgun (WGS) entry which is preliminary data.</text>
</comment>
<reference evidence="3 4" key="1">
    <citation type="submission" date="2018-06" db="EMBL/GenBank/DDBJ databases">
        <title>Azoarcus communis strain SWub3 genome.</title>
        <authorList>
            <person name="Zorraquino Salvo V."/>
            <person name="Toubiana D."/>
            <person name="Blumwald E."/>
        </authorList>
    </citation>
    <scope>NUCLEOTIDE SEQUENCE [LARGE SCALE GENOMIC DNA]</scope>
    <source>
        <strain evidence="3 4">SWub3</strain>
    </source>
</reference>
<protein>
    <submittedName>
        <fullName evidence="3">Uncharacterized protein</fullName>
    </submittedName>
</protein>
<proteinExistence type="predicted"/>
<keyword evidence="2" id="KW-0812">Transmembrane</keyword>